<gene>
    <name evidence="1" type="ORF">ACFQ11_07950</name>
</gene>
<proteinExistence type="predicted"/>
<dbReference type="RefSeq" id="WP_378297290.1">
    <property type="nucleotide sequence ID" value="NZ_JBHTJA010000010.1"/>
</dbReference>
<evidence type="ECO:0000313" key="2">
    <source>
        <dbReference type="Proteomes" id="UP001596972"/>
    </source>
</evidence>
<accession>A0ABW3EKQ2</accession>
<comment type="caution">
    <text evidence="1">The sequence shown here is derived from an EMBL/GenBank/DDBJ whole genome shotgun (WGS) entry which is preliminary data.</text>
</comment>
<dbReference type="Proteomes" id="UP001596972">
    <property type="component" value="Unassembled WGS sequence"/>
</dbReference>
<dbReference type="GO" id="GO:0003677">
    <property type="term" value="F:DNA binding"/>
    <property type="evidence" value="ECO:0007669"/>
    <property type="project" value="UniProtKB-KW"/>
</dbReference>
<dbReference type="Pfam" id="PF04237">
    <property type="entry name" value="YjbR"/>
    <property type="match status" value="1"/>
</dbReference>
<dbReference type="SUPFAM" id="SSF142906">
    <property type="entry name" value="YjbR-like"/>
    <property type="match status" value="1"/>
</dbReference>
<organism evidence="1 2">
    <name type="scientific">Actinomadura sediminis</name>
    <dbReference type="NCBI Taxonomy" id="1038904"/>
    <lineage>
        <taxon>Bacteria</taxon>
        <taxon>Bacillati</taxon>
        <taxon>Actinomycetota</taxon>
        <taxon>Actinomycetes</taxon>
        <taxon>Streptosporangiales</taxon>
        <taxon>Thermomonosporaceae</taxon>
        <taxon>Actinomadura</taxon>
    </lineage>
</organism>
<protein>
    <submittedName>
        <fullName evidence="1">MmcQ/YjbR family DNA-binding protein</fullName>
    </submittedName>
</protein>
<dbReference type="InterPro" id="IPR038056">
    <property type="entry name" value="YjbR-like_sf"/>
</dbReference>
<dbReference type="Gene3D" id="3.90.1150.30">
    <property type="match status" value="1"/>
</dbReference>
<name>A0ABW3EKQ2_9ACTN</name>
<keyword evidence="2" id="KW-1185">Reference proteome</keyword>
<sequence>MITLDDIRSYATAFPEVEETTHFRLPTFKVRGKPFAGVEKGGETAVVSVAQEEAAAAVAADPDVFEEVWRKAATQIFVGLRVDLAKVAPERLRELVEHAWRNKAPKRVVAAYDAG</sequence>
<dbReference type="InterPro" id="IPR058532">
    <property type="entry name" value="YjbR/MT2646/Rv2570-like"/>
</dbReference>
<reference evidence="2" key="1">
    <citation type="journal article" date="2019" name="Int. J. Syst. Evol. Microbiol.">
        <title>The Global Catalogue of Microorganisms (GCM) 10K type strain sequencing project: providing services to taxonomists for standard genome sequencing and annotation.</title>
        <authorList>
            <consortium name="The Broad Institute Genomics Platform"/>
            <consortium name="The Broad Institute Genome Sequencing Center for Infectious Disease"/>
            <person name="Wu L."/>
            <person name="Ma J."/>
        </authorList>
    </citation>
    <scope>NUCLEOTIDE SEQUENCE [LARGE SCALE GENOMIC DNA]</scope>
    <source>
        <strain evidence="2">JCM 31202</strain>
    </source>
</reference>
<dbReference type="EMBL" id="JBHTJA010000010">
    <property type="protein sequence ID" value="MFD0900320.1"/>
    <property type="molecule type" value="Genomic_DNA"/>
</dbReference>
<evidence type="ECO:0000313" key="1">
    <source>
        <dbReference type="EMBL" id="MFD0900320.1"/>
    </source>
</evidence>
<keyword evidence="1" id="KW-0238">DNA-binding</keyword>